<keyword evidence="6 9" id="KW-0408">Iron</keyword>
<organism evidence="12 13">
    <name type="scientific">Pisum sativum</name>
    <name type="common">Garden pea</name>
    <name type="synonym">Lathyrus oleraceus</name>
    <dbReference type="NCBI Taxonomy" id="3888"/>
    <lineage>
        <taxon>Eukaryota</taxon>
        <taxon>Viridiplantae</taxon>
        <taxon>Streptophyta</taxon>
        <taxon>Embryophyta</taxon>
        <taxon>Tracheophyta</taxon>
        <taxon>Spermatophyta</taxon>
        <taxon>Magnoliopsida</taxon>
        <taxon>eudicotyledons</taxon>
        <taxon>Gunneridae</taxon>
        <taxon>Pentapetalae</taxon>
        <taxon>rosids</taxon>
        <taxon>fabids</taxon>
        <taxon>Fabales</taxon>
        <taxon>Fabaceae</taxon>
        <taxon>Papilionoideae</taxon>
        <taxon>50 kb inversion clade</taxon>
        <taxon>NPAAA clade</taxon>
        <taxon>Hologalegina</taxon>
        <taxon>IRL clade</taxon>
        <taxon>Fabeae</taxon>
        <taxon>Lathyrus</taxon>
    </lineage>
</organism>
<dbReference type="PRINTS" id="PR00385">
    <property type="entry name" value="P450"/>
</dbReference>
<evidence type="ECO:0000256" key="3">
    <source>
        <dbReference type="ARBA" id="ARBA00022617"/>
    </source>
</evidence>
<keyword evidence="11" id="KW-1133">Transmembrane helix</keyword>
<keyword evidence="4 9" id="KW-0479">Metal-binding</keyword>
<feature type="binding site" description="axial binding residue" evidence="9">
    <location>
        <position position="440"/>
    </location>
    <ligand>
        <name>heme</name>
        <dbReference type="ChEBI" id="CHEBI:30413"/>
    </ligand>
    <ligandPart>
        <name>Fe</name>
        <dbReference type="ChEBI" id="CHEBI:18248"/>
    </ligandPart>
</feature>
<dbReference type="InterPro" id="IPR050651">
    <property type="entry name" value="Plant_Cytochrome_P450_Monoox"/>
</dbReference>
<evidence type="ECO:0000256" key="2">
    <source>
        <dbReference type="ARBA" id="ARBA00010617"/>
    </source>
</evidence>
<keyword evidence="13" id="KW-1185">Reference proteome</keyword>
<dbReference type="Gramene" id="Psat07G0221400-T1">
    <property type="protein sequence ID" value="KAI5385527.1"/>
    <property type="gene ID" value="KIW84_072214"/>
</dbReference>
<keyword evidence="8 11" id="KW-0472">Membrane</keyword>
<proteinExistence type="inferred from homology"/>
<dbReference type="CDD" id="cd20653">
    <property type="entry name" value="CYP81"/>
    <property type="match status" value="1"/>
</dbReference>
<comment type="caution">
    <text evidence="12">The sequence shown here is derived from an EMBL/GenBank/DDBJ whole genome shotgun (WGS) entry which is preliminary data.</text>
</comment>
<evidence type="ECO:0000256" key="11">
    <source>
        <dbReference type="SAM" id="Phobius"/>
    </source>
</evidence>
<comment type="similarity">
    <text evidence="2 10">Belongs to the cytochrome P450 family.</text>
</comment>
<dbReference type="GO" id="GO:0016020">
    <property type="term" value="C:membrane"/>
    <property type="evidence" value="ECO:0007669"/>
    <property type="project" value="UniProtKB-SubCell"/>
</dbReference>
<feature type="non-terminal residue" evidence="12">
    <location>
        <position position="1"/>
    </location>
</feature>
<evidence type="ECO:0000313" key="12">
    <source>
        <dbReference type="EMBL" id="KAI5385527.1"/>
    </source>
</evidence>
<evidence type="ECO:0000313" key="13">
    <source>
        <dbReference type="Proteomes" id="UP001058974"/>
    </source>
</evidence>
<accession>A0A9D4VKV6</accession>
<dbReference type="SUPFAM" id="SSF48264">
    <property type="entry name" value="Cytochrome P450"/>
    <property type="match status" value="1"/>
</dbReference>
<comment type="cofactor">
    <cofactor evidence="9">
        <name>heme</name>
        <dbReference type="ChEBI" id="CHEBI:30413"/>
    </cofactor>
</comment>
<dbReference type="FunFam" id="1.10.630.10:FF:000023">
    <property type="entry name" value="Cytochrome P450 family protein"/>
    <property type="match status" value="1"/>
</dbReference>
<dbReference type="InterPro" id="IPR002401">
    <property type="entry name" value="Cyt_P450_E_grp-I"/>
</dbReference>
<name>A0A9D4VKV6_PEA</name>
<evidence type="ECO:0000256" key="4">
    <source>
        <dbReference type="ARBA" id="ARBA00022723"/>
    </source>
</evidence>
<dbReference type="PANTHER" id="PTHR47947:SF24">
    <property type="entry name" value="ISOFLAVONE 2'-HYDROXYLASE-LIKE"/>
    <property type="match status" value="1"/>
</dbReference>
<evidence type="ECO:0000256" key="7">
    <source>
        <dbReference type="ARBA" id="ARBA00023033"/>
    </source>
</evidence>
<dbReference type="AlphaFoldDB" id="A0A9D4VKV6"/>
<keyword evidence="3 9" id="KW-0349">Heme</keyword>
<evidence type="ECO:0000256" key="8">
    <source>
        <dbReference type="ARBA" id="ARBA00023136"/>
    </source>
</evidence>
<comment type="subcellular location">
    <subcellularLocation>
        <location evidence="1">Membrane</location>
    </subcellularLocation>
</comment>
<dbReference type="Proteomes" id="UP001058974">
    <property type="component" value="Chromosome 7"/>
</dbReference>
<dbReference type="GO" id="GO:0004497">
    <property type="term" value="F:monooxygenase activity"/>
    <property type="evidence" value="ECO:0007669"/>
    <property type="project" value="UniProtKB-KW"/>
</dbReference>
<evidence type="ECO:0000256" key="1">
    <source>
        <dbReference type="ARBA" id="ARBA00004370"/>
    </source>
</evidence>
<evidence type="ECO:0008006" key="14">
    <source>
        <dbReference type="Google" id="ProtNLM"/>
    </source>
</evidence>
<dbReference type="GO" id="GO:0020037">
    <property type="term" value="F:heme binding"/>
    <property type="evidence" value="ECO:0007669"/>
    <property type="project" value="InterPro"/>
</dbReference>
<dbReference type="PRINTS" id="PR00463">
    <property type="entry name" value="EP450I"/>
</dbReference>
<dbReference type="InterPro" id="IPR036396">
    <property type="entry name" value="Cyt_P450_sf"/>
</dbReference>
<dbReference type="GO" id="GO:0016705">
    <property type="term" value="F:oxidoreductase activity, acting on paired donors, with incorporation or reduction of molecular oxygen"/>
    <property type="evidence" value="ECO:0007669"/>
    <property type="project" value="InterPro"/>
</dbReference>
<feature type="transmembrane region" description="Helical" evidence="11">
    <location>
        <begin position="6"/>
        <end position="28"/>
    </location>
</feature>
<dbReference type="EMBL" id="JAMSHJ010000007">
    <property type="protein sequence ID" value="KAI5385527.1"/>
    <property type="molecule type" value="Genomic_DNA"/>
</dbReference>
<dbReference type="PANTHER" id="PTHR47947">
    <property type="entry name" value="CYTOCHROME P450 82C3-RELATED"/>
    <property type="match status" value="1"/>
</dbReference>
<evidence type="ECO:0000256" key="10">
    <source>
        <dbReference type="RuleBase" id="RU000461"/>
    </source>
</evidence>
<keyword evidence="11" id="KW-0812">Transmembrane</keyword>
<gene>
    <name evidence="12" type="ORF">KIW84_072214</name>
</gene>
<evidence type="ECO:0000256" key="5">
    <source>
        <dbReference type="ARBA" id="ARBA00023002"/>
    </source>
</evidence>
<dbReference type="Pfam" id="PF00067">
    <property type="entry name" value="p450"/>
    <property type="match status" value="1"/>
</dbReference>
<protein>
    <recommendedName>
        <fullName evidence="14">Isoflavone 2'-hydroxylase</fullName>
    </recommendedName>
</protein>
<dbReference type="InterPro" id="IPR001128">
    <property type="entry name" value="Cyt_P450"/>
</dbReference>
<dbReference type="Gene3D" id="1.10.630.10">
    <property type="entry name" value="Cytochrome P450"/>
    <property type="match status" value="1"/>
</dbReference>
<dbReference type="GO" id="GO:0005506">
    <property type="term" value="F:iron ion binding"/>
    <property type="evidence" value="ECO:0007669"/>
    <property type="project" value="InterPro"/>
</dbReference>
<dbReference type="InterPro" id="IPR017972">
    <property type="entry name" value="Cyt_P450_CS"/>
</dbReference>
<evidence type="ECO:0000256" key="6">
    <source>
        <dbReference type="ARBA" id="ARBA00023004"/>
    </source>
</evidence>
<reference evidence="12 13" key="1">
    <citation type="journal article" date="2022" name="Nat. Genet.">
        <title>Improved pea reference genome and pan-genome highlight genomic features and evolutionary characteristics.</title>
        <authorList>
            <person name="Yang T."/>
            <person name="Liu R."/>
            <person name="Luo Y."/>
            <person name="Hu S."/>
            <person name="Wang D."/>
            <person name="Wang C."/>
            <person name="Pandey M.K."/>
            <person name="Ge S."/>
            <person name="Xu Q."/>
            <person name="Li N."/>
            <person name="Li G."/>
            <person name="Huang Y."/>
            <person name="Saxena R.K."/>
            <person name="Ji Y."/>
            <person name="Li M."/>
            <person name="Yan X."/>
            <person name="He Y."/>
            <person name="Liu Y."/>
            <person name="Wang X."/>
            <person name="Xiang C."/>
            <person name="Varshney R.K."/>
            <person name="Ding H."/>
            <person name="Gao S."/>
            <person name="Zong X."/>
        </authorList>
    </citation>
    <scope>NUCLEOTIDE SEQUENCE [LARGE SCALE GENOMIC DNA]</scope>
    <source>
        <strain evidence="12 13">cv. Zhongwan 6</strain>
    </source>
</reference>
<keyword evidence="5 10" id="KW-0560">Oxidoreductase</keyword>
<dbReference type="PROSITE" id="PS00086">
    <property type="entry name" value="CYTOCHROME_P450"/>
    <property type="match status" value="1"/>
</dbReference>
<keyword evidence="7 10" id="KW-0503">Monooxygenase</keyword>
<evidence type="ECO:0000256" key="9">
    <source>
        <dbReference type="PIRSR" id="PIRSR602401-1"/>
    </source>
</evidence>
<sequence length="502" mass="57375">TSRAMNTLSLLSYTLFYLVLFYTFKLLFKSRKFKNLPPGPLSLPIIGNLHHLKRPLHHTFKGLSKKYGDVISLWFGSRLVVVVSSPSLVQECFTKNDVVLANRPRFLSGKYIFYNYTTLGSTSYGEHWRNLRRITSIDVLSNHRINSSSEIRRDETRRLVKKLADDSSKGFVEVELRSRFFDMTFNNIMRMISGKRYYGDDCDITDMEEAKEFRAMVTDLLQLSGANNKNDFLPILRLIDFENLEKRLKKISSKTDTFLRGLIQEQRNKGQHTNTMIDHLLSLQESQPEYYTDQIIKGLALGMLLAGTDSSAVTLEWALSCVLTYPEVLEKARQELETHVGQDRLLDESDLPKLPYLKNIIYETLRLYTPAPLSLPHSSSDNCIIGGYNVPGDTIVLINAWAIHRDPETWSEATTFKPERFEKEGELEKLIAFGMGRRACPGEVLALRAISLTLGLLIQCLEWKKVGDKEIDMSEESGFTLSRSVPLRAVCKARPVIKNLEK</sequence>